<feature type="domain" description="STAS" evidence="3">
    <location>
        <begin position="581"/>
        <end position="670"/>
    </location>
</feature>
<dbReference type="InterPro" id="IPR001932">
    <property type="entry name" value="PPM-type_phosphatase-like_dom"/>
</dbReference>
<dbReference type="Gene3D" id="3.30.750.24">
    <property type="entry name" value="STAS domain"/>
    <property type="match status" value="1"/>
</dbReference>
<dbReference type="Gene3D" id="3.60.40.10">
    <property type="entry name" value="PPM-type phosphatase domain"/>
    <property type="match status" value="1"/>
</dbReference>
<dbReference type="PANTHER" id="PTHR43156">
    <property type="entry name" value="STAGE II SPORULATION PROTEIN E-RELATED"/>
    <property type="match status" value="1"/>
</dbReference>
<protein>
    <submittedName>
        <fullName evidence="5">SpoIIE family protein phosphatase</fullName>
    </submittedName>
</protein>
<organism evidence="5 6">
    <name type="scientific">Pseudonocardia broussonetiae</name>
    <dbReference type="NCBI Taxonomy" id="2736640"/>
    <lineage>
        <taxon>Bacteria</taxon>
        <taxon>Bacillati</taxon>
        <taxon>Actinomycetota</taxon>
        <taxon>Actinomycetes</taxon>
        <taxon>Pseudonocardiales</taxon>
        <taxon>Pseudonocardiaceae</taxon>
        <taxon>Pseudonocardia</taxon>
    </lineage>
</organism>
<dbReference type="Gene3D" id="3.30.565.10">
    <property type="entry name" value="Histidine kinase-like ATPase, C-terminal domain"/>
    <property type="match status" value="1"/>
</dbReference>
<dbReference type="SUPFAM" id="SSF55785">
    <property type="entry name" value="PYP-like sensor domain (PAS domain)"/>
    <property type="match status" value="1"/>
</dbReference>
<name>A0A6M6JMG6_9PSEU</name>
<dbReference type="InterPro" id="IPR052016">
    <property type="entry name" value="Bact_Sigma-Reg"/>
</dbReference>
<dbReference type="SUPFAM" id="SSF52091">
    <property type="entry name" value="SpoIIaa-like"/>
    <property type="match status" value="1"/>
</dbReference>
<dbReference type="PANTHER" id="PTHR43156:SF2">
    <property type="entry name" value="STAGE II SPORULATION PROTEIN E"/>
    <property type="match status" value="1"/>
</dbReference>
<dbReference type="SMART" id="SM00091">
    <property type="entry name" value="PAS"/>
    <property type="match status" value="1"/>
</dbReference>
<dbReference type="InterPro" id="IPR002645">
    <property type="entry name" value="STAS_dom"/>
</dbReference>
<dbReference type="AlphaFoldDB" id="A0A6M6JMG6"/>
<sequence length="670" mass="70409">MPDRHVEAAWDHAALDGAARDAPALDGGALGDPGYADPLVLARALEELPHGVLVHEGRDHRVVGANRAARTFLGDRPGILGRPLREVFPEIAGQNLLGRLDRVLVTGEPFAAREWRIEVDGHVDGDDRLVDFDIVPLHDAVGSVSGVAMQFRDVTAAVRHRRSLEADTAELRERYEAAQDVVLTLQRSLLPDGIPVLPGLRIAAHYLVAGAEQAAGGDWFEAVALDGTAAVMVGDVVGHGSAAAAVMAQLRAVLVEFLLDGDDLDTVLARLDAFAGRVPGARGATVCVALVRPDGAVRYVCAGHPPPLVVSIDGAARYLPAPGGGPLGVAGPAATVGTAVLAPGDLLLCYSDGLVERPSQDLTVGMTELAEVASAAMRRGPASTMSADATDRVAELTVERMTRQGYHDDVTVLALRLTGRVVPDFATEIPAEPRRLSTLRRDLEAWLTELGVGDADIASIEIAVVEAATNSVEHAYPDGGGTVRVEGQLDGQGRICMTISDRGTWRNAPADPGHRGRGLLMMRGCMDTVEIDDTADGTTLLLDRRLRREPVVSPATVAGGSATPRPSAMSVTLTTTAEPRIALGGPIDLSTADDLRRELWSASRGGALPLVVDLGAVTHLGSAGIQVLYDFVEDMTADGRALRFVVPPGSPARHAIVLSDLDRIVAVTEV</sequence>
<proteinExistence type="predicted"/>
<dbReference type="InterPro" id="IPR000700">
    <property type="entry name" value="PAS-assoc_C"/>
</dbReference>
<keyword evidence="1" id="KW-0378">Hydrolase</keyword>
<dbReference type="InterPro" id="IPR036890">
    <property type="entry name" value="HATPase_C_sf"/>
</dbReference>
<dbReference type="Pfam" id="PF01740">
    <property type="entry name" value="STAS"/>
    <property type="match status" value="1"/>
</dbReference>
<dbReference type="CDD" id="cd00130">
    <property type="entry name" value="PAS"/>
    <property type="match status" value="1"/>
</dbReference>
<dbReference type="GO" id="GO:0016791">
    <property type="term" value="F:phosphatase activity"/>
    <property type="evidence" value="ECO:0007669"/>
    <property type="project" value="TreeGrafter"/>
</dbReference>
<reference evidence="5 6" key="1">
    <citation type="submission" date="2020-05" db="EMBL/GenBank/DDBJ databases">
        <authorList>
            <person name="Mo P."/>
        </authorList>
    </citation>
    <scope>NUCLEOTIDE SEQUENCE [LARGE SCALE GENOMIC DNA]</scope>
    <source>
        <strain evidence="5 6">Gen01</strain>
    </source>
</reference>
<dbReference type="PROSITE" id="PS51746">
    <property type="entry name" value="PPM_2"/>
    <property type="match status" value="1"/>
</dbReference>
<feature type="domain" description="PAC" evidence="2">
    <location>
        <begin position="113"/>
        <end position="166"/>
    </location>
</feature>
<dbReference type="CDD" id="cd07043">
    <property type="entry name" value="STAS_anti-anti-sigma_factors"/>
    <property type="match status" value="1"/>
</dbReference>
<dbReference type="InterPro" id="IPR036457">
    <property type="entry name" value="PPM-type-like_dom_sf"/>
</dbReference>
<evidence type="ECO:0000259" key="2">
    <source>
        <dbReference type="PROSITE" id="PS50113"/>
    </source>
</evidence>
<dbReference type="SMART" id="SM00331">
    <property type="entry name" value="PP2C_SIG"/>
    <property type="match status" value="1"/>
</dbReference>
<evidence type="ECO:0000259" key="3">
    <source>
        <dbReference type="PROSITE" id="PS50801"/>
    </source>
</evidence>
<dbReference type="InterPro" id="IPR035965">
    <property type="entry name" value="PAS-like_dom_sf"/>
</dbReference>
<gene>
    <name evidence="5" type="ORF">HOP40_24585</name>
</gene>
<dbReference type="Proteomes" id="UP000505377">
    <property type="component" value="Chromosome"/>
</dbReference>
<dbReference type="SUPFAM" id="SSF81606">
    <property type="entry name" value="PP2C-like"/>
    <property type="match status" value="1"/>
</dbReference>
<dbReference type="SUPFAM" id="SSF55874">
    <property type="entry name" value="ATPase domain of HSP90 chaperone/DNA topoisomerase II/histidine kinase"/>
    <property type="match status" value="1"/>
</dbReference>
<dbReference type="InterPro" id="IPR013656">
    <property type="entry name" value="PAS_4"/>
</dbReference>
<dbReference type="InterPro" id="IPR003594">
    <property type="entry name" value="HATPase_dom"/>
</dbReference>
<dbReference type="Pfam" id="PF07228">
    <property type="entry name" value="SpoIIE"/>
    <property type="match status" value="1"/>
</dbReference>
<dbReference type="InterPro" id="IPR000014">
    <property type="entry name" value="PAS"/>
</dbReference>
<dbReference type="KEGG" id="pbro:HOP40_24585"/>
<dbReference type="RefSeq" id="WP_172162407.1">
    <property type="nucleotide sequence ID" value="NZ_CP053564.1"/>
</dbReference>
<evidence type="ECO:0000259" key="4">
    <source>
        <dbReference type="PROSITE" id="PS51746"/>
    </source>
</evidence>
<evidence type="ECO:0000313" key="6">
    <source>
        <dbReference type="Proteomes" id="UP000505377"/>
    </source>
</evidence>
<dbReference type="CDD" id="cd16936">
    <property type="entry name" value="HATPase_RsbW-like"/>
    <property type="match status" value="1"/>
</dbReference>
<accession>A0A6M6JMG6</accession>
<dbReference type="EMBL" id="CP053564">
    <property type="protein sequence ID" value="QJY48566.1"/>
    <property type="molecule type" value="Genomic_DNA"/>
</dbReference>
<keyword evidence="6" id="KW-1185">Reference proteome</keyword>
<feature type="domain" description="PPM-type phosphatase" evidence="4">
    <location>
        <begin position="201"/>
        <end position="417"/>
    </location>
</feature>
<evidence type="ECO:0000256" key="1">
    <source>
        <dbReference type="ARBA" id="ARBA00022801"/>
    </source>
</evidence>
<evidence type="ECO:0000313" key="5">
    <source>
        <dbReference type="EMBL" id="QJY48566.1"/>
    </source>
</evidence>
<dbReference type="InterPro" id="IPR036513">
    <property type="entry name" value="STAS_dom_sf"/>
</dbReference>
<dbReference type="PROSITE" id="PS50113">
    <property type="entry name" value="PAC"/>
    <property type="match status" value="1"/>
</dbReference>
<dbReference type="Gene3D" id="3.30.450.20">
    <property type="entry name" value="PAS domain"/>
    <property type="match status" value="1"/>
</dbReference>
<dbReference type="PROSITE" id="PS50801">
    <property type="entry name" value="STAS"/>
    <property type="match status" value="1"/>
</dbReference>
<dbReference type="Pfam" id="PF08448">
    <property type="entry name" value="PAS_4"/>
    <property type="match status" value="1"/>
</dbReference>
<dbReference type="Pfam" id="PF13581">
    <property type="entry name" value="HATPase_c_2"/>
    <property type="match status" value="1"/>
</dbReference>